<dbReference type="Gramene" id="TuG1812G0500003831.01.T01">
    <property type="protein sequence ID" value="TuG1812G0500003831.01.T01"/>
    <property type="gene ID" value="TuG1812G0500003831.01"/>
</dbReference>
<reference evidence="5" key="3">
    <citation type="submission" date="2022-06" db="UniProtKB">
        <authorList>
            <consortium name="EnsemblPlants"/>
        </authorList>
    </citation>
    <scope>IDENTIFICATION</scope>
</reference>
<dbReference type="Pfam" id="PF02902">
    <property type="entry name" value="Peptidase_C48"/>
    <property type="match status" value="1"/>
</dbReference>
<keyword evidence="6" id="KW-1185">Reference proteome</keyword>
<dbReference type="Gene3D" id="3.40.395.10">
    <property type="entry name" value="Adenoviral Proteinase, Chain A"/>
    <property type="match status" value="1"/>
</dbReference>
<dbReference type="PROSITE" id="PS50600">
    <property type="entry name" value="ULP_PROTEASE"/>
    <property type="match status" value="1"/>
</dbReference>
<dbReference type="AlphaFoldDB" id="A0A8R7UIM1"/>
<reference evidence="6" key="1">
    <citation type="journal article" date="2013" name="Nature">
        <title>Draft genome of the wheat A-genome progenitor Triticum urartu.</title>
        <authorList>
            <person name="Ling H.Q."/>
            <person name="Zhao S."/>
            <person name="Liu D."/>
            <person name="Wang J."/>
            <person name="Sun H."/>
            <person name="Zhang C."/>
            <person name="Fan H."/>
            <person name="Li D."/>
            <person name="Dong L."/>
            <person name="Tao Y."/>
            <person name="Gao C."/>
            <person name="Wu H."/>
            <person name="Li Y."/>
            <person name="Cui Y."/>
            <person name="Guo X."/>
            <person name="Zheng S."/>
            <person name="Wang B."/>
            <person name="Yu K."/>
            <person name="Liang Q."/>
            <person name="Yang W."/>
            <person name="Lou X."/>
            <person name="Chen J."/>
            <person name="Feng M."/>
            <person name="Jian J."/>
            <person name="Zhang X."/>
            <person name="Luo G."/>
            <person name="Jiang Y."/>
            <person name="Liu J."/>
            <person name="Wang Z."/>
            <person name="Sha Y."/>
            <person name="Zhang B."/>
            <person name="Wu H."/>
            <person name="Tang D."/>
            <person name="Shen Q."/>
            <person name="Xue P."/>
            <person name="Zou S."/>
            <person name="Wang X."/>
            <person name="Liu X."/>
            <person name="Wang F."/>
            <person name="Yang Y."/>
            <person name="An X."/>
            <person name="Dong Z."/>
            <person name="Zhang K."/>
            <person name="Zhang X."/>
            <person name="Luo M.C."/>
            <person name="Dvorak J."/>
            <person name="Tong Y."/>
            <person name="Wang J."/>
            <person name="Yang H."/>
            <person name="Li Z."/>
            <person name="Wang D."/>
            <person name="Zhang A."/>
            <person name="Wang J."/>
        </authorList>
    </citation>
    <scope>NUCLEOTIDE SEQUENCE</scope>
    <source>
        <strain evidence="6">cv. G1812</strain>
    </source>
</reference>
<accession>A0A8R7UIM1</accession>
<evidence type="ECO:0000256" key="3">
    <source>
        <dbReference type="ARBA" id="ARBA00022801"/>
    </source>
</evidence>
<reference evidence="5" key="2">
    <citation type="submission" date="2018-03" db="EMBL/GenBank/DDBJ databases">
        <title>The Triticum urartu genome reveals the dynamic nature of wheat genome evolution.</title>
        <authorList>
            <person name="Ling H."/>
            <person name="Ma B."/>
            <person name="Shi X."/>
            <person name="Liu H."/>
            <person name="Dong L."/>
            <person name="Sun H."/>
            <person name="Cao Y."/>
            <person name="Gao Q."/>
            <person name="Zheng S."/>
            <person name="Li Y."/>
            <person name="Yu Y."/>
            <person name="Du H."/>
            <person name="Qi M."/>
            <person name="Li Y."/>
            <person name="Yu H."/>
            <person name="Cui Y."/>
            <person name="Wang N."/>
            <person name="Chen C."/>
            <person name="Wu H."/>
            <person name="Zhao Y."/>
            <person name="Zhang J."/>
            <person name="Li Y."/>
            <person name="Zhou W."/>
            <person name="Zhang B."/>
            <person name="Hu W."/>
            <person name="Eijk M."/>
            <person name="Tang J."/>
            <person name="Witsenboer H."/>
            <person name="Zhao S."/>
            <person name="Li Z."/>
            <person name="Zhang A."/>
            <person name="Wang D."/>
            <person name="Liang C."/>
        </authorList>
    </citation>
    <scope>NUCLEOTIDE SEQUENCE [LARGE SCALE GENOMIC DNA]</scope>
    <source>
        <strain evidence="5">cv. G1812</strain>
    </source>
</reference>
<evidence type="ECO:0000313" key="5">
    <source>
        <dbReference type="EnsemblPlants" id="TuG1812G0500003831.01.T01"/>
    </source>
</evidence>
<keyword evidence="2" id="KW-0645">Protease</keyword>
<dbReference type="InterPro" id="IPR003653">
    <property type="entry name" value="Peptidase_C48_C"/>
</dbReference>
<sequence length="170" mass="19786">MSLQLSVHPEVFDPSVCAREMRRACQNFQISGFDLLFFTIVCDGHWIVYVVNLLHKEFNMFDSLDDGKLDVAARNLFINFKRIATKESDFTVDLFSFKTDWPLLDYPQQATHFDYGLFSTMYLEIFDGQRMKDFKKQNMLDVWKTIASKPVFHPSNKVFPADVHKAIIAA</sequence>
<protein>
    <recommendedName>
        <fullName evidence="4">Ubiquitin-like protease family profile domain-containing protein</fullName>
    </recommendedName>
</protein>
<dbReference type="GO" id="GO:0008234">
    <property type="term" value="F:cysteine-type peptidase activity"/>
    <property type="evidence" value="ECO:0007669"/>
    <property type="project" value="InterPro"/>
</dbReference>
<dbReference type="Proteomes" id="UP000015106">
    <property type="component" value="Chromosome 5"/>
</dbReference>
<evidence type="ECO:0000313" key="6">
    <source>
        <dbReference type="Proteomes" id="UP000015106"/>
    </source>
</evidence>
<evidence type="ECO:0000259" key="4">
    <source>
        <dbReference type="PROSITE" id="PS50600"/>
    </source>
</evidence>
<name>A0A8R7UIM1_TRIUA</name>
<evidence type="ECO:0000256" key="2">
    <source>
        <dbReference type="ARBA" id="ARBA00022670"/>
    </source>
</evidence>
<evidence type="ECO:0000256" key="1">
    <source>
        <dbReference type="ARBA" id="ARBA00005234"/>
    </source>
</evidence>
<comment type="similarity">
    <text evidence="1">Belongs to the peptidase C48 family.</text>
</comment>
<dbReference type="SUPFAM" id="SSF54001">
    <property type="entry name" value="Cysteine proteinases"/>
    <property type="match status" value="1"/>
</dbReference>
<keyword evidence="3" id="KW-0378">Hydrolase</keyword>
<organism evidence="5 6">
    <name type="scientific">Triticum urartu</name>
    <name type="common">Red wild einkorn</name>
    <name type="synonym">Crithodium urartu</name>
    <dbReference type="NCBI Taxonomy" id="4572"/>
    <lineage>
        <taxon>Eukaryota</taxon>
        <taxon>Viridiplantae</taxon>
        <taxon>Streptophyta</taxon>
        <taxon>Embryophyta</taxon>
        <taxon>Tracheophyta</taxon>
        <taxon>Spermatophyta</taxon>
        <taxon>Magnoliopsida</taxon>
        <taxon>Liliopsida</taxon>
        <taxon>Poales</taxon>
        <taxon>Poaceae</taxon>
        <taxon>BOP clade</taxon>
        <taxon>Pooideae</taxon>
        <taxon>Triticodae</taxon>
        <taxon>Triticeae</taxon>
        <taxon>Triticinae</taxon>
        <taxon>Triticum</taxon>
    </lineage>
</organism>
<proteinExistence type="inferred from homology"/>
<dbReference type="InterPro" id="IPR038765">
    <property type="entry name" value="Papain-like_cys_pep_sf"/>
</dbReference>
<dbReference type="EnsemblPlants" id="TuG1812G0500003831.01.T01">
    <property type="protein sequence ID" value="TuG1812G0500003831.01.T01"/>
    <property type="gene ID" value="TuG1812G0500003831.01"/>
</dbReference>
<dbReference type="GO" id="GO:0006508">
    <property type="term" value="P:proteolysis"/>
    <property type="evidence" value="ECO:0007669"/>
    <property type="project" value="UniProtKB-KW"/>
</dbReference>
<feature type="domain" description="Ubiquitin-like protease family profile" evidence="4">
    <location>
        <begin position="1"/>
        <end position="126"/>
    </location>
</feature>